<dbReference type="InterPro" id="IPR036554">
    <property type="entry name" value="GHMP_kinase_C_sf"/>
</dbReference>
<dbReference type="NCBIfam" id="TIGR00154">
    <property type="entry name" value="ispE"/>
    <property type="match status" value="1"/>
</dbReference>
<dbReference type="Proteomes" id="UP000247409">
    <property type="component" value="Unassembled WGS sequence"/>
</dbReference>
<evidence type="ECO:0000256" key="4">
    <source>
        <dbReference type="ARBA" id="ARBA00022741"/>
    </source>
</evidence>
<keyword evidence="4" id="KW-0547">Nucleotide-binding</keyword>
<evidence type="ECO:0000256" key="7">
    <source>
        <dbReference type="ARBA" id="ARBA00032554"/>
    </source>
</evidence>
<organism evidence="10 11">
    <name type="scientific">Gracilariopsis chorda</name>
    <dbReference type="NCBI Taxonomy" id="448386"/>
    <lineage>
        <taxon>Eukaryota</taxon>
        <taxon>Rhodophyta</taxon>
        <taxon>Florideophyceae</taxon>
        <taxon>Rhodymeniophycidae</taxon>
        <taxon>Gracilariales</taxon>
        <taxon>Gracilariaceae</taxon>
        <taxon>Gracilariopsis</taxon>
    </lineage>
</organism>
<dbReference type="InterPro" id="IPR014721">
    <property type="entry name" value="Ribsml_uS5_D2-typ_fold_subgr"/>
</dbReference>
<dbReference type="OrthoDB" id="3191556at2759"/>
<dbReference type="InterPro" id="IPR004424">
    <property type="entry name" value="IspE"/>
</dbReference>
<evidence type="ECO:0000256" key="2">
    <source>
        <dbReference type="ARBA" id="ARBA00012052"/>
    </source>
</evidence>
<comment type="caution">
    <text evidence="10">The sequence shown here is derived from an EMBL/GenBank/DDBJ whole genome shotgun (WGS) entry which is preliminary data.</text>
</comment>
<comment type="similarity">
    <text evidence="1">Belongs to the GHMP kinase family. IspE subfamily.</text>
</comment>
<evidence type="ECO:0000256" key="5">
    <source>
        <dbReference type="ARBA" id="ARBA00022777"/>
    </source>
</evidence>
<keyword evidence="6" id="KW-0067">ATP-binding</keyword>
<dbReference type="SUPFAM" id="SSF55060">
    <property type="entry name" value="GHMP Kinase, C-terminal domain"/>
    <property type="match status" value="1"/>
</dbReference>
<feature type="domain" description="GHMP kinase N-terminal" evidence="8">
    <location>
        <begin position="89"/>
        <end position="165"/>
    </location>
</feature>
<accession>A0A2V3J5K4</accession>
<keyword evidence="11" id="KW-1185">Reference proteome</keyword>
<dbReference type="EMBL" id="NBIV01000005">
    <property type="protein sequence ID" value="PXF49402.1"/>
    <property type="molecule type" value="Genomic_DNA"/>
</dbReference>
<proteinExistence type="inferred from homology"/>
<dbReference type="HAMAP" id="MF_00061">
    <property type="entry name" value="IspE"/>
    <property type="match status" value="1"/>
</dbReference>
<gene>
    <name evidence="10" type="ORF">BWQ96_00718</name>
</gene>
<dbReference type="SUPFAM" id="SSF54211">
    <property type="entry name" value="Ribosomal protein S5 domain 2-like"/>
    <property type="match status" value="1"/>
</dbReference>
<keyword evidence="5 10" id="KW-0418">Kinase</keyword>
<dbReference type="GO" id="GO:0005524">
    <property type="term" value="F:ATP binding"/>
    <property type="evidence" value="ECO:0007669"/>
    <property type="project" value="UniProtKB-KW"/>
</dbReference>
<dbReference type="PIRSF" id="PIRSF010376">
    <property type="entry name" value="IspE"/>
    <property type="match status" value="1"/>
</dbReference>
<dbReference type="Pfam" id="PF08544">
    <property type="entry name" value="GHMP_kinases_C"/>
    <property type="match status" value="1"/>
</dbReference>
<evidence type="ECO:0000313" key="11">
    <source>
        <dbReference type="Proteomes" id="UP000247409"/>
    </source>
</evidence>
<evidence type="ECO:0000256" key="3">
    <source>
        <dbReference type="ARBA" id="ARBA00022679"/>
    </source>
</evidence>
<dbReference type="STRING" id="448386.A0A2V3J5K4"/>
<evidence type="ECO:0000259" key="9">
    <source>
        <dbReference type="Pfam" id="PF08544"/>
    </source>
</evidence>
<name>A0A2V3J5K4_9FLOR</name>
<dbReference type="EC" id="2.7.1.148" evidence="2"/>
<feature type="domain" description="GHMP kinase C-terminal" evidence="9">
    <location>
        <begin position="228"/>
        <end position="276"/>
    </location>
</feature>
<dbReference type="InterPro" id="IPR013750">
    <property type="entry name" value="GHMP_kinase_C_dom"/>
</dbReference>
<dbReference type="PANTHER" id="PTHR43527:SF2">
    <property type="entry name" value="4-DIPHOSPHOCYTIDYL-2-C-METHYL-D-ERYTHRITOL KINASE, CHLOROPLASTIC"/>
    <property type="match status" value="1"/>
</dbReference>
<evidence type="ECO:0000259" key="8">
    <source>
        <dbReference type="Pfam" id="PF00288"/>
    </source>
</evidence>
<dbReference type="Gene3D" id="3.30.230.10">
    <property type="match status" value="1"/>
</dbReference>
<protein>
    <recommendedName>
        <fullName evidence="2">4-(cytidine 5'-diphospho)-2-C-methyl-D-erythritol kinase</fullName>
        <ecNumber evidence="2">2.7.1.148</ecNumber>
    </recommendedName>
    <alternativeName>
        <fullName evidence="7">4-(cytidine-5'-diphospho)-2-C-methyl-D-erythritol kinase</fullName>
    </alternativeName>
</protein>
<dbReference type="AlphaFoldDB" id="A0A2V3J5K4"/>
<dbReference type="Pfam" id="PF00288">
    <property type="entry name" value="GHMP_kinases_N"/>
    <property type="match status" value="1"/>
</dbReference>
<keyword evidence="3" id="KW-0808">Transferase</keyword>
<dbReference type="InterPro" id="IPR006204">
    <property type="entry name" value="GHMP_kinase_N_dom"/>
</dbReference>
<dbReference type="Gene3D" id="3.30.70.890">
    <property type="entry name" value="GHMP kinase, C-terminal domain"/>
    <property type="match status" value="1"/>
</dbReference>
<dbReference type="PANTHER" id="PTHR43527">
    <property type="entry name" value="4-DIPHOSPHOCYTIDYL-2-C-METHYL-D-ERYTHRITOL KINASE, CHLOROPLASTIC"/>
    <property type="match status" value="1"/>
</dbReference>
<dbReference type="GO" id="GO:0050515">
    <property type="term" value="F:4-(cytidine 5'-diphospho)-2-C-methyl-D-erythritol kinase activity"/>
    <property type="evidence" value="ECO:0007669"/>
    <property type="project" value="UniProtKB-EC"/>
</dbReference>
<evidence type="ECO:0000256" key="6">
    <source>
        <dbReference type="ARBA" id="ARBA00022840"/>
    </source>
</evidence>
<sequence length="321" mass="36082">MTASRSLPDVPAIVSPDEWDLRLGSPSKINLFLRVVGKRADGYHELASLMQSISLHDTLYFSVKTEKDGKPHEDSLECDNSDIPTDSSNLVLKAIEKFRSKTGIEKYFKVRLEKRVPHEAGLGGGSANAATALWAANQLSGKPCTAEQLAEFGADFGSDISFFLSEGTAYCTGRGEIMEFVPRLPPQALYIVKPYEGLSTAEVFKNMDLSECSEKDPRELLRKMQKGVIFADFVNDLETPSFRLMPRLKTLKEDLYKAGFNVVLMSGSGTSFFCLGQPWEEDFMEVFPAQHNVQVFKCFFHGRRYSDMWYFEHPPLTPKET</sequence>
<evidence type="ECO:0000256" key="1">
    <source>
        <dbReference type="ARBA" id="ARBA00009684"/>
    </source>
</evidence>
<evidence type="ECO:0000313" key="10">
    <source>
        <dbReference type="EMBL" id="PXF49402.1"/>
    </source>
</evidence>
<dbReference type="InterPro" id="IPR020568">
    <property type="entry name" value="Ribosomal_Su5_D2-typ_SF"/>
</dbReference>
<dbReference type="GO" id="GO:0016114">
    <property type="term" value="P:terpenoid biosynthetic process"/>
    <property type="evidence" value="ECO:0007669"/>
    <property type="project" value="InterPro"/>
</dbReference>
<reference evidence="10 11" key="1">
    <citation type="journal article" date="2018" name="Mol. Biol. Evol.">
        <title>Analysis of the draft genome of the red seaweed Gracilariopsis chorda provides insights into genome size evolution in Rhodophyta.</title>
        <authorList>
            <person name="Lee J."/>
            <person name="Yang E.C."/>
            <person name="Graf L."/>
            <person name="Yang J.H."/>
            <person name="Qiu H."/>
            <person name="Zel Zion U."/>
            <person name="Chan C.X."/>
            <person name="Stephens T.G."/>
            <person name="Weber A.P.M."/>
            <person name="Boo G.H."/>
            <person name="Boo S.M."/>
            <person name="Kim K.M."/>
            <person name="Shin Y."/>
            <person name="Jung M."/>
            <person name="Lee S.J."/>
            <person name="Yim H.S."/>
            <person name="Lee J.H."/>
            <person name="Bhattacharya D."/>
            <person name="Yoon H.S."/>
        </authorList>
    </citation>
    <scope>NUCLEOTIDE SEQUENCE [LARGE SCALE GENOMIC DNA]</scope>
    <source>
        <strain evidence="10 11">SKKU-2015</strain>
        <tissue evidence="10">Whole body</tissue>
    </source>
</reference>